<evidence type="ECO:0008006" key="4">
    <source>
        <dbReference type="Google" id="ProtNLM"/>
    </source>
</evidence>
<evidence type="ECO:0000256" key="1">
    <source>
        <dbReference type="SAM" id="MobiDB-lite"/>
    </source>
</evidence>
<evidence type="ECO:0000313" key="3">
    <source>
        <dbReference type="Proteomes" id="UP001144205"/>
    </source>
</evidence>
<accession>A0ABQ5LT16</accession>
<evidence type="ECO:0000313" key="2">
    <source>
        <dbReference type="EMBL" id="GKY88140.1"/>
    </source>
</evidence>
<name>A0ABQ5LT16_9RHOB</name>
<comment type="caution">
    <text evidence="2">The sequence shown here is derived from an EMBL/GenBank/DDBJ whole genome shotgun (WGS) entry which is preliminary data.</text>
</comment>
<feature type="compositionally biased region" description="Basic residues" evidence="1">
    <location>
        <begin position="275"/>
        <end position="284"/>
    </location>
</feature>
<dbReference type="EMBL" id="BROH01000005">
    <property type="protein sequence ID" value="GKY88140.1"/>
    <property type="molecule type" value="Genomic_DNA"/>
</dbReference>
<protein>
    <recommendedName>
        <fullName evidence="4">Relaxase</fullName>
    </recommendedName>
</protein>
<organism evidence="2 3">
    <name type="scientific">Sinisalibacter aestuarii</name>
    <dbReference type="NCBI Taxonomy" id="2949426"/>
    <lineage>
        <taxon>Bacteria</taxon>
        <taxon>Pseudomonadati</taxon>
        <taxon>Pseudomonadota</taxon>
        <taxon>Alphaproteobacteria</taxon>
        <taxon>Rhodobacterales</taxon>
        <taxon>Roseobacteraceae</taxon>
        <taxon>Sinisalibacter</taxon>
    </lineage>
</organism>
<sequence length="284" mass="33602">MRDPLTFSREEWQQAQRADLDTKELKGVFKTVWETSDNRAALEQALRERGYWLAKGDRRGFVAVDYRGEVYAVARYSGVKAKEVEAKLGDPKALRSVDEVKAEIANGMSAKLQEFIKDVERDAQRRSAQIDFRKAEIVGRHQEERRQLAEAHEKRWQAETRKRAERLPKGFSGIWHRLTGKYAKVRAQNEHEALKALHRDRTETDALIFKQIEERQAIQRDIRAQRDAAQEELLRLREDVAHYMRSDRFDPDITPTRTRERTREDKDRKREHAPRTRRRRGFEP</sequence>
<feature type="compositionally biased region" description="Basic and acidic residues" evidence="1">
    <location>
        <begin position="245"/>
        <end position="274"/>
    </location>
</feature>
<dbReference type="Proteomes" id="UP001144205">
    <property type="component" value="Unassembled WGS sequence"/>
</dbReference>
<keyword evidence="3" id="KW-1185">Reference proteome</keyword>
<gene>
    <name evidence="2" type="ORF">STA1M1_20090</name>
</gene>
<feature type="region of interest" description="Disordered" evidence="1">
    <location>
        <begin position="245"/>
        <end position="284"/>
    </location>
</feature>
<proteinExistence type="predicted"/>
<reference evidence="2" key="1">
    <citation type="journal article" date="2023" name="Int. J. Syst. Evol. Microbiol.">
        <title>Sinisalibacter aestuarii sp. nov., isolated from estuarine sediment of the Arakawa River.</title>
        <authorList>
            <person name="Arafat S.T."/>
            <person name="Hirano S."/>
            <person name="Sato A."/>
            <person name="Takeuchi K."/>
            <person name="Yasuda T."/>
            <person name="Terahara T."/>
            <person name="Hamada M."/>
            <person name="Kobayashi T."/>
        </authorList>
    </citation>
    <scope>NUCLEOTIDE SEQUENCE</scope>
    <source>
        <strain evidence="2">B-399</strain>
    </source>
</reference>